<proteinExistence type="predicted"/>
<comment type="caution">
    <text evidence="1">The sequence shown here is derived from an EMBL/GenBank/DDBJ whole genome shotgun (WGS) entry which is preliminary data.</text>
</comment>
<name>A0ACA9P2N8_9GLOM</name>
<protein>
    <submittedName>
        <fullName evidence="1">13815_t:CDS:1</fullName>
    </submittedName>
</protein>
<evidence type="ECO:0000313" key="2">
    <source>
        <dbReference type="Proteomes" id="UP000789366"/>
    </source>
</evidence>
<keyword evidence="2" id="KW-1185">Reference proteome</keyword>
<reference evidence="1" key="1">
    <citation type="submission" date="2021-06" db="EMBL/GenBank/DDBJ databases">
        <authorList>
            <person name="Kallberg Y."/>
            <person name="Tangrot J."/>
            <person name="Rosling A."/>
        </authorList>
    </citation>
    <scope>NUCLEOTIDE SEQUENCE</scope>
    <source>
        <strain evidence="1">28 12/20/2015</strain>
    </source>
</reference>
<gene>
    <name evidence="1" type="ORF">SPELUC_LOCUS10385</name>
</gene>
<dbReference type="EMBL" id="CAJVPW010019157">
    <property type="protein sequence ID" value="CAG8685303.1"/>
    <property type="molecule type" value="Genomic_DNA"/>
</dbReference>
<organism evidence="1 2">
    <name type="scientific">Cetraspora pellucida</name>
    <dbReference type="NCBI Taxonomy" id="1433469"/>
    <lineage>
        <taxon>Eukaryota</taxon>
        <taxon>Fungi</taxon>
        <taxon>Fungi incertae sedis</taxon>
        <taxon>Mucoromycota</taxon>
        <taxon>Glomeromycotina</taxon>
        <taxon>Glomeromycetes</taxon>
        <taxon>Diversisporales</taxon>
        <taxon>Gigasporaceae</taxon>
        <taxon>Cetraspora</taxon>
    </lineage>
</organism>
<accession>A0ACA9P2N8</accession>
<sequence>MSSDNSTTDCTIYCKENVTFFLLPCNHYSCIKCVSKLLKIKPLLNSSTLIAPPLSCLFCRDELDDEDKKLISEQIEITYKLRNKRKERELNNIQRKYALKKIKLDNDEGCLKRKIKKSSTNEKSEARAEYKNKIEEINNRETESLTKIDNEFNEIKDKLSKEKESKLELLKNKYKDLEQDLEQD</sequence>
<evidence type="ECO:0000313" key="1">
    <source>
        <dbReference type="EMBL" id="CAG8685303.1"/>
    </source>
</evidence>
<dbReference type="Proteomes" id="UP000789366">
    <property type="component" value="Unassembled WGS sequence"/>
</dbReference>